<feature type="transmembrane region" description="Helical" evidence="8">
    <location>
        <begin position="110"/>
        <end position="130"/>
    </location>
</feature>
<dbReference type="InterPro" id="IPR035906">
    <property type="entry name" value="MetI-like_sf"/>
</dbReference>
<evidence type="ECO:0000256" key="5">
    <source>
        <dbReference type="ARBA" id="ARBA00022692"/>
    </source>
</evidence>
<dbReference type="CDD" id="cd06261">
    <property type="entry name" value="TM_PBP2"/>
    <property type="match status" value="2"/>
</dbReference>
<evidence type="ECO:0000259" key="9">
    <source>
        <dbReference type="PROSITE" id="PS50928"/>
    </source>
</evidence>
<evidence type="ECO:0000256" key="6">
    <source>
        <dbReference type="ARBA" id="ARBA00022989"/>
    </source>
</evidence>
<feature type="domain" description="ABC transmembrane type-1" evidence="9">
    <location>
        <begin position="361"/>
        <end position="556"/>
    </location>
</feature>
<organism evidence="10 11">
    <name type="scientific">Anoxynatronum buryatiense</name>
    <dbReference type="NCBI Taxonomy" id="489973"/>
    <lineage>
        <taxon>Bacteria</taxon>
        <taxon>Bacillati</taxon>
        <taxon>Bacillota</taxon>
        <taxon>Clostridia</taxon>
        <taxon>Eubacteriales</taxon>
        <taxon>Clostridiaceae</taxon>
        <taxon>Anoxynatronum</taxon>
    </lineage>
</organism>
<keyword evidence="3" id="KW-1003">Cell membrane</keyword>
<dbReference type="PROSITE" id="PS50928">
    <property type="entry name" value="ABC_TM1"/>
    <property type="match status" value="2"/>
</dbReference>
<feature type="transmembrane region" description="Helical" evidence="8">
    <location>
        <begin position="365"/>
        <end position="387"/>
    </location>
</feature>
<accession>A0AA46AK20</accession>
<name>A0AA46AK20_9CLOT</name>
<evidence type="ECO:0000313" key="11">
    <source>
        <dbReference type="Proteomes" id="UP001158066"/>
    </source>
</evidence>
<feature type="transmembrane region" description="Helical" evidence="8">
    <location>
        <begin position="12"/>
        <end position="32"/>
    </location>
</feature>
<feature type="transmembrane region" description="Helical" evidence="8">
    <location>
        <begin position="70"/>
        <end position="90"/>
    </location>
</feature>
<feature type="transmembrane region" description="Helical" evidence="8">
    <location>
        <begin position="207"/>
        <end position="228"/>
    </location>
</feature>
<dbReference type="InterPro" id="IPR000515">
    <property type="entry name" value="MetI-like"/>
</dbReference>
<dbReference type="EMBL" id="FXUF01000013">
    <property type="protein sequence ID" value="SMP65803.1"/>
    <property type="molecule type" value="Genomic_DNA"/>
</dbReference>
<keyword evidence="5 8" id="KW-0812">Transmembrane</keyword>
<evidence type="ECO:0000256" key="2">
    <source>
        <dbReference type="ARBA" id="ARBA00022448"/>
    </source>
</evidence>
<comment type="similarity">
    <text evidence="8">Belongs to the binding-protein-dependent transport system permease family.</text>
</comment>
<keyword evidence="7 8" id="KW-0472">Membrane</keyword>
<feature type="transmembrane region" description="Helical" evidence="8">
    <location>
        <begin position="426"/>
        <end position="446"/>
    </location>
</feature>
<evidence type="ECO:0000256" key="7">
    <source>
        <dbReference type="ARBA" id="ARBA00023136"/>
    </source>
</evidence>
<feature type="transmembrane region" description="Helical" evidence="8">
    <location>
        <begin position="538"/>
        <end position="561"/>
    </location>
</feature>
<keyword evidence="11" id="KW-1185">Reference proteome</keyword>
<proteinExistence type="inferred from homology"/>
<feature type="domain" description="ABC transmembrane type-1" evidence="9">
    <location>
        <begin position="66"/>
        <end position="271"/>
    </location>
</feature>
<feature type="transmembrane region" description="Helical" evidence="8">
    <location>
        <begin position="492"/>
        <end position="518"/>
    </location>
</feature>
<feature type="transmembrane region" description="Helical" evidence="8">
    <location>
        <begin position="302"/>
        <end position="327"/>
    </location>
</feature>
<dbReference type="GO" id="GO:0055085">
    <property type="term" value="P:transmembrane transport"/>
    <property type="evidence" value="ECO:0007669"/>
    <property type="project" value="InterPro"/>
</dbReference>
<evidence type="ECO:0000256" key="1">
    <source>
        <dbReference type="ARBA" id="ARBA00004429"/>
    </source>
</evidence>
<evidence type="ECO:0000256" key="3">
    <source>
        <dbReference type="ARBA" id="ARBA00022475"/>
    </source>
</evidence>
<protein>
    <submittedName>
        <fullName evidence="10">Iron(III) transport system permease protein</fullName>
    </submittedName>
</protein>
<dbReference type="SUPFAM" id="SSF161098">
    <property type="entry name" value="MetI-like"/>
    <property type="match status" value="2"/>
</dbReference>
<dbReference type="Gene3D" id="1.10.3720.10">
    <property type="entry name" value="MetI-like"/>
    <property type="match status" value="2"/>
</dbReference>
<feature type="transmembrane region" description="Helical" evidence="8">
    <location>
        <begin position="150"/>
        <end position="169"/>
    </location>
</feature>
<dbReference type="Proteomes" id="UP001158066">
    <property type="component" value="Unassembled WGS sequence"/>
</dbReference>
<sequence length="568" mass="63474">MKHIMAKMKKVNAMHFLFLSGTTWLLFAFLIFPNINLIFETFFQDGRFTISAIERFMKSGRAMRSLKNSFILAGTLAITVNLLGTFIVLVSDYFKIKGSRFLKIGYSSTLVYGGIVLASGYLFVYGSSGVITNMLMKIFPAMNPHWFEGYGAVTFVMTFALTSFHIIFLSDALKNIDYQTIEAAKSMGASSWTILTKVVLPVLSPNYFAITILIVLTGLGATSAPLMIGGEHFQTINPMIIRFSKSIASRDIATVLSLILGIATIFTLFISKIIESRYHYMSVSKVKTTLIKQEIKNPAVNILLHVSAYTIFLIYVIPILLIIIYSFTDGYTIATGNIRISSFTLQNYTSLLFQPSSYKPYLTSIVYATLAAFMVGALILTLARYLRSGKSFYRSVVDYALMTPWLLPSTLIAMGLIVTYDTKRMLLFGKVLTGTPVMLLVGYIIIKIPFTLRMTNAALYNVDHSLEEAAKSMGARPFYIFRKIVFPVIRPFILAIFVLNFNALLADYDLSVLLYHPLYEPLGVVMKNNAESQINPNAQALVLVYSVILMLISTISLSLVYGKQKKVL</sequence>
<keyword evidence="6 8" id="KW-1133">Transmembrane helix</keyword>
<keyword evidence="2 8" id="KW-0813">Transport</keyword>
<dbReference type="Pfam" id="PF00528">
    <property type="entry name" value="BPD_transp_1"/>
    <property type="match status" value="2"/>
</dbReference>
<dbReference type="PANTHER" id="PTHR43357:SF4">
    <property type="entry name" value="INNER MEMBRANE ABC TRANSPORTER PERMEASE PROTEIN YDCV"/>
    <property type="match status" value="1"/>
</dbReference>
<dbReference type="RefSeq" id="WP_283410181.1">
    <property type="nucleotide sequence ID" value="NZ_FXUF01000013.1"/>
</dbReference>
<dbReference type="GO" id="GO:0005886">
    <property type="term" value="C:plasma membrane"/>
    <property type="evidence" value="ECO:0007669"/>
    <property type="project" value="UniProtKB-SubCell"/>
</dbReference>
<comment type="caution">
    <text evidence="10">The sequence shown here is derived from an EMBL/GenBank/DDBJ whole genome shotgun (WGS) entry which is preliminary data.</text>
</comment>
<feature type="transmembrane region" description="Helical" evidence="8">
    <location>
        <begin position="252"/>
        <end position="271"/>
    </location>
</feature>
<dbReference type="AlphaFoldDB" id="A0AA46AK20"/>
<gene>
    <name evidence="10" type="ORF">SAMN06296020_11334</name>
</gene>
<reference evidence="10" key="1">
    <citation type="submission" date="2017-05" db="EMBL/GenBank/DDBJ databases">
        <authorList>
            <person name="Varghese N."/>
            <person name="Submissions S."/>
        </authorList>
    </citation>
    <scope>NUCLEOTIDE SEQUENCE</scope>
    <source>
        <strain evidence="10">Su22</strain>
    </source>
</reference>
<dbReference type="PANTHER" id="PTHR43357">
    <property type="entry name" value="INNER MEMBRANE ABC TRANSPORTER PERMEASE PROTEIN YDCV"/>
    <property type="match status" value="1"/>
</dbReference>
<comment type="subcellular location">
    <subcellularLocation>
        <location evidence="1">Cell inner membrane</location>
        <topology evidence="1">Multi-pass membrane protein</topology>
    </subcellularLocation>
    <subcellularLocation>
        <location evidence="8">Cell membrane</location>
        <topology evidence="8">Multi-pass membrane protein</topology>
    </subcellularLocation>
</comment>
<feature type="transmembrane region" description="Helical" evidence="8">
    <location>
        <begin position="399"/>
        <end position="420"/>
    </location>
</feature>
<evidence type="ECO:0000256" key="4">
    <source>
        <dbReference type="ARBA" id="ARBA00022519"/>
    </source>
</evidence>
<keyword evidence="4" id="KW-0997">Cell inner membrane</keyword>
<evidence type="ECO:0000256" key="8">
    <source>
        <dbReference type="RuleBase" id="RU363032"/>
    </source>
</evidence>
<evidence type="ECO:0000313" key="10">
    <source>
        <dbReference type="EMBL" id="SMP65803.1"/>
    </source>
</evidence>